<feature type="region of interest" description="Disordered" evidence="1">
    <location>
        <begin position="20"/>
        <end position="44"/>
    </location>
</feature>
<dbReference type="OrthoDB" id="3649199at2759"/>
<keyword evidence="3" id="KW-1185">Reference proteome</keyword>
<gene>
    <name evidence="2" type="ORF">AC579_5198</name>
</gene>
<comment type="caution">
    <text evidence="2">The sequence shown here is derived from an EMBL/GenBank/DDBJ whole genome shotgun (WGS) entry which is preliminary data.</text>
</comment>
<feature type="compositionally biased region" description="Polar residues" evidence="1">
    <location>
        <begin position="111"/>
        <end position="123"/>
    </location>
</feature>
<sequence length="144" mass="16007">MKKATNAELPDKEILNVVPIDYEGECREPSGRNPYDPKNNKDPYKPYTVDLSEFLLELGAPRCFQDTRVDLQGGSDLERGQLKKQKHTGARAALSSMPEVGNRLVPKPSGSKVTQKVAQSPKTARSRYSMVSKIMVEAIDLTDE</sequence>
<accession>A0A139IAX5</accession>
<proteinExistence type="predicted"/>
<feature type="region of interest" description="Disordered" evidence="1">
    <location>
        <begin position="80"/>
        <end position="124"/>
    </location>
</feature>
<name>A0A139IAX5_9PEZI</name>
<organism evidence="2 3">
    <name type="scientific">Pseudocercospora musae</name>
    <dbReference type="NCBI Taxonomy" id="113226"/>
    <lineage>
        <taxon>Eukaryota</taxon>
        <taxon>Fungi</taxon>
        <taxon>Dikarya</taxon>
        <taxon>Ascomycota</taxon>
        <taxon>Pezizomycotina</taxon>
        <taxon>Dothideomycetes</taxon>
        <taxon>Dothideomycetidae</taxon>
        <taxon>Mycosphaerellales</taxon>
        <taxon>Mycosphaerellaceae</taxon>
        <taxon>Pseudocercospora</taxon>
    </lineage>
</organism>
<dbReference type="Proteomes" id="UP000073492">
    <property type="component" value="Unassembled WGS sequence"/>
</dbReference>
<dbReference type="AlphaFoldDB" id="A0A139IAX5"/>
<evidence type="ECO:0000313" key="3">
    <source>
        <dbReference type="Proteomes" id="UP000073492"/>
    </source>
</evidence>
<reference evidence="2 3" key="1">
    <citation type="submission" date="2015-07" db="EMBL/GenBank/DDBJ databases">
        <title>Comparative genomics of the Sigatoka disease complex on banana suggests a link between parallel evolutionary changes in Pseudocercospora fijiensis and Pseudocercospora eumusae and increased virulence on the banana host.</title>
        <authorList>
            <person name="Chang T.-C."/>
            <person name="Salvucci A."/>
            <person name="Crous P.W."/>
            <person name="Stergiopoulos I."/>
        </authorList>
    </citation>
    <scope>NUCLEOTIDE SEQUENCE [LARGE SCALE GENOMIC DNA]</scope>
    <source>
        <strain evidence="2 3">CBS 116634</strain>
    </source>
</reference>
<protein>
    <submittedName>
        <fullName evidence="2">Uncharacterized protein</fullName>
    </submittedName>
</protein>
<evidence type="ECO:0000313" key="2">
    <source>
        <dbReference type="EMBL" id="KXT11880.1"/>
    </source>
</evidence>
<dbReference type="EMBL" id="LFZO01000176">
    <property type="protein sequence ID" value="KXT11880.1"/>
    <property type="molecule type" value="Genomic_DNA"/>
</dbReference>
<evidence type="ECO:0000256" key="1">
    <source>
        <dbReference type="SAM" id="MobiDB-lite"/>
    </source>
</evidence>